<gene>
    <name evidence="1" type="ORF">E3N88_34766</name>
</gene>
<protein>
    <submittedName>
        <fullName evidence="1">Uncharacterized protein</fullName>
    </submittedName>
</protein>
<reference evidence="1 2" key="1">
    <citation type="submission" date="2019-05" db="EMBL/GenBank/DDBJ databases">
        <title>Mikania micrantha, genome provides insights into the molecular mechanism of rapid growth.</title>
        <authorList>
            <person name="Liu B."/>
        </authorList>
    </citation>
    <scope>NUCLEOTIDE SEQUENCE [LARGE SCALE GENOMIC DNA]</scope>
    <source>
        <strain evidence="1">NLD-2019</strain>
        <tissue evidence="1">Leaf</tissue>
    </source>
</reference>
<accession>A0A5N6LZX5</accession>
<dbReference type="Proteomes" id="UP000326396">
    <property type="component" value="Linkage Group LG7"/>
</dbReference>
<organism evidence="1 2">
    <name type="scientific">Mikania micrantha</name>
    <name type="common">bitter vine</name>
    <dbReference type="NCBI Taxonomy" id="192012"/>
    <lineage>
        <taxon>Eukaryota</taxon>
        <taxon>Viridiplantae</taxon>
        <taxon>Streptophyta</taxon>
        <taxon>Embryophyta</taxon>
        <taxon>Tracheophyta</taxon>
        <taxon>Spermatophyta</taxon>
        <taxon>Magnoliopsida</taxon>
        <taxon>eudicotyledons</taxon>
        <taxon>Gunneridae</taxon>
        <taxon>Pentapetalae</taxon>
        <taxon>asterids</taxon>
        <taxon>campanulids</taxon>
        <taxon>Asterales</taxon>
        <taxon>Asteraceae</taxon>
        <taxon>Asteroideae</taxon>
        <taxon>Heliantheae alliance</taxon>
        <taxon>Eupatorieae</taxon>
        <taxon>Mikania</taxon>
    </lineage>
</organism>
<evidence type="ECO:0000313" key="1">
    <source>
        <dbReference type="EMBL" id="KAD3066886.1"/>
    </source>
</evidence>
<dbReference type="EMBL" id="SZYD01000017">
    <property type="protein sequence ID" value="KAD3066886.1"/>
    <property type="molecule type" value="Genomic_DNA"/>
</dbReference>
<sequence length="93" mass="11078">MGNSVLTILFDDKVMYEYESATQVMDSDFETQMANLDDETQVVNLDAEFEEMDAFDETQLFNEYDTEEVVVSDHERLYGRYKRIQAKNRLWKE</sequence>
<proteinExistence type="predicted"/>
<comment type="caution">
    <text evidence="1">The sequence shown here is derived from an EMBL/GenBank/DDBJ whole genome shotgun (WGS) entry which is preliminary data.</text>
</comment>
<dbReference type="AlphaFoldDB" id="A0A5N6LZX5"/>
<evidence type="ECO:0000313" key="2">
    <source>
        <dbReference type="Proteomes" id="UP000326396"/>
    </source>
</evidence>
<keyword evidence="2" id="KW-1185">Reference proteome</keyword>
<name>A0A5N6LZX5_9ASTR</name>